<dbReference type="Pfam" id="PF00503">
    <property type="entry name" value="G-alpha"/>
    <property type="match status" value="2"/>
</dbReference>
<evidence type="ECO:0000256" key="1">
    <source>
        <dbReference type="ARBA" id="ARBA00022723"/>
    </source>
</evidence>
<evidence type="ECO:0000256" key="2">
    <source>
        <dbReference type="ARBA" id="ARBA00022741"/>
    </source>
</evidence>
<dbReference type="AlphaFoldDB" id="A0AAD5TVF0"/>
<evidence type="ECO:0000256" key="4">
    <source>
        <dbReference type="ARBA" id="ARBA00023224"/>
    </source>
</evidence>
<keyword evidence="8" id="KW-1185">Reference proteome</keyword>
<reference evidence="7" key="1">
    <citation type="submission" date="2020-05" db="EMBL/GenBank/DDBJ databases">
        <title>Phylogenomic resolution of chytrid fungi.</title>
        <authorList>
            <person name="Stajich J.E."/>
            <person name="Amses K."/>
            <person name="Simmons R."/>
            <person name="Seto K."/>
            <person name="Myers J."/>
            <person name="Bonds A."/>
            <person name="Quandt C.A."/>
            <person name="Barry K."/>
            <person name="Liu P."/>
            <person name="Grigoriev I."/>
            <person name="Longcore J.E."/>
            <person name="James T.Y."/>
        </authorList>
    </citation>
    <scope>NUCLEOTIDE SEQUENCE</scope>
    <source>
        <strain evidence="7">JEL0476</strain>
    </source>
</reference>
<evidence type="ECO:0000256" key="3">
    <source>
        <dbReference type="ARBA" id="ARBA00023134"/>
    </source>
</evidence>
<dbReference type="GO" id="GO:0001664">
    <property type="term" value="F:G protein-coupled receptor binding"/>
    <property type="evidence" value="ECO:0007669"/>
    <property type="project" value="TreeGrafter"/>
</dbReference>
<dbReference type="InterPro" id="IPR001019">
    <property type="entry name" value="Gprotein_alpha_su"/>
</dbReference>
<dbReference type="GO" id="GO:0007188">
    <property type="term" value="P:adenylate cyclase-modulating G protein-coupled receptor signaling pathway"/>
    <property type="evidence" value="ECO:0007669"/>
    <property type="project" value="TreeGrafter"/>
</dbReference>
<gene>
    <name evidence="7" type="primary">GOA-1_2</name>
    <name evidence="7" type="ORF">HK099_008469</name>
</gene>
<dbReference type="GO" id="GO:0005737">
    <property type="term" value="C:cytoplasm"/>
    <property type="evidence" value="ECO:0007669"/>
    <property type="project" value="TreeGrafter"/>
</dbReference>
<protein>
    <submittedName>
        <fullName evidence="7">Guanine nucleotide-binding protein G(O) subunit alpha</fullName>
    </submittedName>
</protein>
<keyword evidence="1 6" id="KW-0479">Metal-binding</keyword>
<dbReference type="SUPFAM" id="SSF47895">
    <property type="entry name" value="Transducin (alpha subunit), insertion domain"/>
    <property type="match status" value="1"/>
</dbReference>
<dbReference type="InterPro" id="IPR027417">
    <property type="entry name" value="P-loop_NTPase"/>
</dbReference>
<evidence type="ECO:0000313" key="8">
    <source>
        <dbReference type="Proteomes" id="UP001211065"/>
    </source>
</evidence>
<dbReference type="EMBL" id="JADGJW010000930">
    <property type="protein sequence ID" value="KAJ3209637.1"/>
    <property type="molecule type" value="Genomic_DNA"/>
</dbReference>
<comment type="caution">
    <text evidence="7">The sequence shown here is derived from an EMBL/GenBank/DDBJ whole genome shotgun (WGS) entry which is preliminary data.</text>
</comment>
<accession>A0AAD5TVF0</accession>
<dbReference type="GO" id="GO:0005834">
    <property type="term" value="C:heterotrimeric G-protein complex"/>
    <property type="evidence" value="ECO:0007669"/>
    <property type="project" value="TreeGrafter"/>
</dbReference>
<dbReference type="InterPro" id="IPR011025">
    <property type="entry name" value="GproteinA_insert"/>
</dbReference>
<keyword evidence="2 5" id="KW-0547">Nucleotide-binding</keyword>
<keyword evidence="6" id="KW-0460">Magnesium</keyword>
<keyword evidence="3 5" id="KW-0342">GTP-binding</keyword>
<evidence type="ECO:0000313" key="7">
    <source>
        <dbReference type="EMBL" id="KAJ3209637.1"/>
    </source>
</evidence>
<dbReference type="Proteomes" id="UP001211065">
    <property type="component" value="Unassembled WGS sequence"/>
</dbReference>
<dbReference type="GO" id="GO:0003924">
    <property type="term" value="F:GTPase activity"/>
    <property type="evidence" value="ECO:0007669"/>
    <property type="project" value="InterPro"/>
</dbReference>
<evidence type="ECO:0000256" key="5">
    <source>
        <dbReference type="PIRSR" id="PIRSR601019-1"/>
    </source>
</evidence>
<dbReference type="PANTHER" id="PTHR10218">
    <property type="entry name" value="GTP-BINDING PROTEIN ALPHA SUBUNIT"/>
    <property type="match status" value="1"/>
</dbReference>
<proteinExistence type="predicted"/>
<dbReference type="GO" id="GO:0031683">
    <property type="term" value="F:G-protein beta/gamma-subunit complex binding"/>
    <property type="evidence" value="ECO:0007669"/>
    <property type="project" value="InterPro"/>
</dbReference>
<dbReference type="SUPFAM" id="SSF52540">
    <property type="entry name" value="P-loop containing nucleoside triphosphate hydrolases"/>
    <property type="match status" value="1"/>
</dbReference>
<feature type="binding site" evidence="6">
    <location>
        <position position="57"/>
    </location>
    <ligand>
        <name>Mg(2+)</name>
        <dbReference type="ChEBI" id="CHEBI:18420"/>
    </ligand>
</feature>
<dbReference type="GO" id="GO:0046872">
    <property type="term" value="F:metal ion binding"/>
    <property type="evidence" value="ECO:0007669"/>
    <property type="project" value="UniProtKB-KW"/>
</dbReference>
<keyword evidence="4" id="KW-0807">Transducer</keyword>
<dbReference type="FunFam" id="3.40.50.300:FF:000692">
    <property type="entry name" value="Guanine nucleotide-binding protein subunit alpha"/>
    <property type="match status" value="1"/>
</dbReference>
<organism evidence="7 8">
    <name type="scientific">Clydaea vesicula</name>
    <dbReference type="NCBI Taxonomy" id="447962"/>
    <lineage>
        <taxon>Eukaryota</taxon>
        <taxon>Fungi</taxon>
        <taxon>Fungi incertae sedis</taxon>
        <taxon>Chytridiomycota</taxon>
        <taxon>Chytridiomycota incertae sedis</taxon>
        <taxon>Chytridiomycetes</taxon>
        <taxon>Lobulomycetales</taxon>
        <taxon>Lobulomycetaceae</taxon>
        <taxon>Clydaea</taxon>
    </lineage>
</organism>
<name>A0AAD5TVF0_9FUNG</name>
<dbReference type="Gene3D" id="3.40.50.300">
    <property type="entry name" value="P-loop containing nucleotide triphosphate hydrolases"/>
    <property type="match status" value="2"/>
</dbReference>
<dbReference type="PROSITE" id="PS51882">
    <property type="entry name" value="G_ALPHA"/>
    <property type="match status" value="1"/>
</dbReference>
<evidence type="ECO:0000256" key="6">
    <source>
        <dbReference type="PIRSR" id="PIRSR601019-2"/>
    </source>
</evidence>
<feature type="binding site" evidence="5">
    <location>
        <begin position="201"/>
        <end position="204"/>
    </location>
    <ligand>
        <name>GTP</name>
        <dbReference type="ChEBI" id="CHEBI:37565"/>
    </ligand>
</feature>
<dbReference type="GO" id="GO:0005525">
    <property type="term" value="F:GTP binding"/>
    <property type="evidence" value="ECO:0007669"/>
    <property type="project" value="UniProtKB-KW"/>
</dbReference>
<dbReference type="PANTHER" id="PTHR10218:SF302">
    <property type="entry name" value="GUANINE NUCLEOTIDE-BINDING PROTEIN ALPHA-5 SUBUNIT"/>
    <property type="match status" value="1"/>
</dbReference>
<sequence length="289" mass="33633">MIETDNKLELLDVEKKLTIKEARKRSNQIDEQIRKESNAKEKISKLLLLGPGDSGKSTFNKQMRILYGEKFTEAEKEHYKKSIYENIIKTIQDIITGLENTGFIFEDEKLKECAKLIKEFVLNDSISPKIVNSIITLWKENSIKDFHKRDGSYSHTASIASYDQTLVEDPTINRMRDAIKLFDYVCNNKLLKKTAMILFLNKADLFEEKIKCIDIKKYFPEFGDRQQNLKTSKIFFRKEFECLNKAKGKNIYVHFTTNTDSKLMRFMITAVTDIVVKIQLSESGMTTTF</sequence>
<dbReference type="SMART" id="SM00275">
    <property type="entry name" value="G_alpha"/>
    <property type="match status" value="1"/>
</dbReference>